<dbReference type="GO" id="GO:0061630">
    <property type="term" value="F:ubiquitin protein ligase activity"/>
    <property type="evidence" value="ECO:0007669"/>
    <property type="project" value="UniProtKB-EC"/>
</dbReference>
<evidence type="ECO:0000256" key="11">
    <source>
        <dbReference type="ARBA" id="ARBA00022824"/>
    </source>
</evidence>
<organism evidence="19 20">
    <name type="scientific">Tetradesmus obliquus</name>
    <name type="common">Green alga</name>
    <name type="synonym">Acutodesmus obliquus</name>
    <dbReference type="NCBI Taxonomy" id="3088"/>
    <lineage>
        <taxon>Eukaryota</taxon>
        <taxon>Viridiplantae</taxon>
        <taxon>Chlorophyta</taxon>
        <taxon>core chlorophytes</taxon>
        <taxon>Chlorophyceae</taxon>
        <taxon>CS clade</taxon>
        <taxon>Sphaeropleales</taxon>
        <taxon>Scenedesmaceae</taxon>
        <taxon>Tetradesmus</taxon>
    </lineage>
</organism>
<evidence type="ECO:0000256" key="2">
    <source>
        <dbReference type="ARBA" id="ARBA00004477"/>
    </source>
</evidence>
<keyword evidence="8" id="KW-0479">Metal-binding</keyword>
<keyword evidence="20" id="KW-1185">Reference proteome</keyword>
<dbReference type="Pfam" id="PF25563">
    <property type="entry name" value="TPR_SYVN1_N"/>
    <property type="match status" value="1"/>
</dbReference>
<dbReference type="PANTHER" id="PTHR22763">
    <property type="entry name" value="RING ZINC FINGER PROTEIN"/>
    <property type="match status" value="1"/>
</dbReference>
<dbReference type="InterPro" id="IPR050731">
    <property type="entry name" value="HRD1_E3_ubiq-ligases"/>
</dbReference>
<proteinExistence type="inferred from homology"/>
<evidence type="ECO:0000256" key="14">
    <source>
        <dbReference type="ARBA" id="ARBA00023136"/>
    </source>
</evidence>
<feature type="domain" description="RING-type" evidence="18">
    <location>
        <begin position="291"/>
        <end position="332"/>
    </location>
</feature>
<dbReference type="Gene3D" id="3.30.40.10">
    <property type="entry name" value="Zinc/RING finger domain, C3HC4 (zinc finger)"/>
    <property type="match status" value="1"/>
</dbReference>
<keyword evidence="9 15" id="KW-0863">Zinc-finger</keyword>
<keyword evidence="14 17" id="KW-0472">Membrane</keyword>
<keyword evidence="10" id="KW-0833">Ubl conjugation pathway</keyword>
<protein>
    <recommendedName>
        <fullName evidence="5">RING-type E3 ubiquitin transferase</fullName>
        <ecNumber evidence="5">2.3.2.27</ecNumber>
    </recommendedName>
</protein>
<dbReference type="CDD" id="cd16479">
    <property type="entry name" value="RING-H2_synoviolin"/>
    <property type="match status" value="1"/>
</dbReference>
<comment type="similarity">
    <text evidence="4">Belongs to the HRD1 family.</text>
</comment>
<feature type="compositionally biased region" description="Low complexity" evidence="16">
    <location>
        <begin position="427"/>
        <end position="441"/>
    </location>
</feature>
<dbReference type="Pfam" id="PF13639">
    <property type="entry name" value="zf-RING_2"/>
    <property type="match status" value="1"/>
</dbReference>
<name>A0A383W5U3_TETOB</name>
<feature type="transmembrane region" description="Helical" evidence="17">
    <location>
        <begin position="225"/>
        <end position="246"/>
    </location>
</feature>
<feature type="compositionally biased region" description="Low complexity" evidence="16">
    <location>
        <begin position="747"/>
        <end position="768"/>
    </location>
</feature>
<keyword evidence="11" id="KW-0256">Endoplasmic reticulum</keyword>
<dbReference type="GO" id="GO:0036503">
    <property type="term" value="P:ERAD pathway"/>
    <property type="evidence" value="ECO:0007669"/>
    <property type="project" value="TreeGrafter"/>
</dbReference>
<feature type="transmembrane region" description="Helical" evidence="17">
    <location>
        <begin position="173"/>
        <end position="195"/>
    </location>
</feature>
<evidence type="ECO:0000313" key="19">
    <source>
        <dbReference type="EMBL" id="SZX72509.1"/>
    </source>
</evidence>
<evidence type="ECO:0000256" key="8">
    <source>
        <dbReference type="ARBA" id="ARBA00022723"/>
    </source>
</evidence>
<dbReference type="GO" id="GO:0043161">
    <property type="term" value="P:proteasome-mediated ubiquitin-dependent protein catabolic process"/>
    <property type="evidence" value="ECO:0007669"/>
    <property type="project" value="TreeGrafter"/>
</dbReference>
<feature type="region of interest" description="Disordered" evidence="16">
    <location>
        <begin position="404"/>
        <end position="441"/>
    </location>
</feature>
<feature type="transmembrane region" description="Helical" evidence="17">
    <location>
        <begin position="40"/>
        <end position="61"/>
    </location>
</feature>
<evidence type="ECO:0000256" key="3">
    <source>
        <dbReference type="ARBA" id="ARBA00004906"/>
    </source>
</evidence>
<dbReference type="InterPro" id="IPR058051">
    <property type="entry name" value="Znf_RING_synoviolin"/>
</dbReference>
<evidence type="ECO:0000256" key="7">
    <source>
        <dbReference type="ARBA" id="ARBA00022692"/>
    </source>
</evidence>
<evidence type="ECO:0000256" key="9">
    <source>
        <dbReference type="ARBA" id="ARBA00022771"/>
    </source>
</evidence>
<evidence type="ECO:0000256" key="15">
    <source>
        <dbReference type="PROSITE-ProRule" id="PRU00175"/>
    </source>
</evidence>
<dbReference type="AlphaFoldDB" id="A0A383W5U3"/>
<comment type="pathway">
    <text evidence="3">Protein modification; protein ubiquitination.</text>
</comment>
<keyword evidence="13 17" id="KW-1133">Transmembrane helix</keyword>
<evidence type="ECO:0000256" key="5">
    <source>
        <dbReference type="ARBA" id="ARBA00012483"/>
    </source>
</evidence>
<evidence type="ECO:0000256" key="1">
    <source>
        <dbReference type="ARBA" id="ARBA00000900"/>
    </source>
</evidence>
<feature type="transmembrane region" description="Helical" evidence="17">
    <location>
        <begin position="101"/>
        <end position="120"/>
    </location>
</feature>
<dbReference type="InterPro" id="IPR057992">
    <property type="entry name" value="TPR_SYVN1_N"/>
</dbReference>
<dbReference type="EMBL" id="FNXT01001140">
    <property type="protein sequence ID" value="SZX72509.1"/>
    <property type="molecule type" value="Genomic_DNA"/>
</dbReference>
<dbReference type="SMART" id="SM00184">
    <property type="entry name" value="RING"/>
    <property type="match status" value="1"/>
</dbReference>
<feature type="transmembrane region" description="Helical" evidence="17">
    <location>
        <begin position="548"/>
        <end position="565"/>
    </location>
</feature>
<dbReference type="GO" id="GO:0005789">
    <property type="term" value="C:endoplasmic reticulum membrane"/>
    <property type="evidence" value="ECO:0007669"/>
    <property type="project" value="UniProtKB-SubCell"/>
</dbReference>
<evidence type="ECO:0000256" key="4">
    <source>
        <dbReference type="ARBA" id="ARBA00010089"/>
    </source>
</evidence>
<evidence type="ECO:0000313" key="20">
    <source>
        <dbReference type="Proteomes" id="UP000256970"/>
    </source>
</evidence>
<gene>
    <name evidence="19" type="ORF">BQ4739_LOCUS12682</name>
</gene>
<feature type="transmembrane region" description="Helical" evidence="17">
    <location>
        <begin position="140"/>
        <end position="161"/>
    </location>
</feature>
<keyword evidence="12" id="KW-0862">Zinc</keyword>
<keyword evidence="7 17" id="KW-0812">Transmembrane</keyword>
<dbReference type="STRING" id="3088.A0A383W5U3"/>
<evidence type="ECO:0000256" key="12">
    <source>
        <dbReference type="ARBA" id="ARBA00022833"/>
    </source>
</evidence>
<dbReference type="InterPro" id="IPR013083">
    <property type="entry name" value="Znf_RING/FYVE/PHD"/>
</dbReference>
<sequence length="797" mass="81679">MISLRKYLLLSLTAAAAVFYHAFATRIQFFPAAMYLSTSKLAVAAVGNLSFAVALCMYNLVIKVFLGSLREIELERVKEKLSSAIMETCLALTIFREEFNLSFVGMFTLLTFVKVFHWLVQDRVDYIEVTPSVSRLAHTRIVSFLVVLLSLDICFLHHTIAATLAQKGHSVQLLFAFEYIILASAAAATFLKYILSMLDAAMEGRWDGKGTYVFYLELLTDMLHLFVYCIFFVIVFTNYGLPLHLIRDLYMTFRNFRNRITDFLRFRQVTARMDRFPDATPEDLARCDGICIICREEMVAAGLNKKLHCGHVFHLHCLRSWLERQQNCPTCRTSVFRPPPESVAAAAAARQQDAAAAAAGDAAVAPAAAGAGAAGDAAARGGAPAAVAPGAPAAAAAAAAPRAAGAGRSSSHRGSAGGGSRSRSRGDSGASSSSSGGGAPAAAGDAAAAAAAAGGVPGFYLQNAGGVPAGLVWQMPQWYPVTSMAAFSNAPLQYAGQQSALDQAQAQAHAMAAASMVPMVPAMIPAISAPVPTLMQQMAAGTAPEHQHAAAAAAAMAAAAAAMYMPPMVPGLAMMPPAMLPAAAGGGTPGEQMAAAAAANAAAAAAAAAVMGGAAPPEVMQASFEATQQMLQRQLDYLQSQLARIRSEGAQQQQQAQAQSQAPAAAAAAAPAPAAVPGASSAIAAPAAVGNGAAGNVSQASSSAAAAPAAAVQEGQTSAAESAAASSSNSTTRVQADAAATAADVAAGSQAVAEDMVRSSSSAAAAGNGAAGGDDADELRRKRLMRFDSMEQAEGSA</sequence>
<feature type="region of interest" description="Disordered" evidence="16">
    <location>
        <begin position="747"/>
        <end position="797"/>
    </location>
</feature>
<evidence type="ECO:0000256" key="13">
    <source>
        <dbReference type="ARBA" id="ARBA00022989"/>
    </source>
</evidence>
<evidence type="ECO:0000256" key="16">
    <source>
        <dbReference type="SAM" id="MobiDB-lite"/>
    </source>
</evidence>
<comment type="catalytic activity">
    <reaction evidence="1">
        <text>S-ubiquitinyl-[E2 ubiquitin-conjugating enzyme]-L-cysteine + [acceptor protein]-L-lysine = [E2 ubiquitin-conjugating enzyme]-L-cysteine + N(6)-ubiquitinyl-[acceptor protein]-L-lysine.</text>
        <dbReference type="EC" id="2.3.2.27"/>
    </reaction>
</comment>
<evidence type="ECO:0000256" key="17">
    <source>
        <dbReference type="SAM" id="Phobius"/>
    </source>
</evidence>
<reference evidence="19 20" key="1">
    <citation type="submission" date="2016-10" db="EMBL/GenBank/DDBJ databases">
        <authorList>
            <person name="Cai Z."/>
        </authorList>
    </citation>
    <scope>NUCLEOTIDE SEQUENCE [LARGE SCALE GENOMIC DNA]</scope>
</reference>
<keyword evidence="6" id="KW-0808">Transferase</keyword>
<dbReference type="SUPFAM" id="SSF57850">
    <property type="entry name" value="RING/U-box"/>
    <property type="match status" value="1"/>
</dbReference>
<dbReference type="InterPro" id="IPR001841">
    <property type="entry name" value="Znf_RING"/>
</dbReference>
<dbReference type="Proteomes" id="UP000256970">
    <property type="component" value="Unassembled WGS sequence"/>
</dbReference>
<dbReference type="EC" id="2.3.2.27" evidence="5"/>
<dbReference type="PROSITE" id="PS50089">
    <property type="entry name" value="ZF_RING_2"/>
    <property type="match status" value="1"/>
</dbReference>
<evidence type="ECO:0000259" key="18">
    <source>
        <dbReference type="PROSITE" id="PS50089"/>
    </source>
</evidence>
<feature type="compositionally biased region" description="Low complexity" evidence="16">
    <location>
        <begin position="404"/>
        <end position="414"/>
    </location>
</feature>
<evidence type="ECO:0000256" key="6">
    <source>
        <dbReference type="ARBA" id="ARBA00022679"/>
    </source>
</evidence>
<comment type="subcellular location">
    <subcellularLocation>
        <location evidence="2">Endoplasmic reticulum membrane</location>
        <topology evidence="2">Multi-pass membrane protein</topology>
    </subcellularLocation>
</comment>
<accession>A0A383W5U3</accession>
<dbReference type="PANTHER" id="PTHR22763:SF184">
    <property type="entry name" value="E3 UBIQUITIN-PROTEIN LIGASE SYNOVIOLIN"/>
    <property type="match status" value="1"/>
</dbReference>
<evidence type="ECO:0000256" key="10">
    <source>
        <dbReference type="ARBA" id="ARBA00022786"/>
    </source>
</evidence>
<dbReference type="GO" id="GO:0008270">
    <property type="term" value="F:zinc ion binding"/>
    <property type="evidence" value="ECO:0007669"/>
    <property type="project" value="UniProtKB-KW"/>
</dbReference>